<dbReference type="FunFam" id="3.20.20.70:FF:000015">
    <property type="entry name" value="Orotidine 5'-phosphate decarboxylase"/>
    <property type="match status" value="1"/>
</dbReference>
<reference evidence="14 15" key="1">
    <citation type="journal article" date="2015" name="Genome Announc.">
        <title>Expanding the biotechnology potential of lactobacilli through comparative genomics of 213 strains and associated genera.</title>
        <authorList>
            <person name="Sun Z."/>
            <person name="Harris H.M."/>
            <person name="McCann A."/>
            <person name="Guo C."/>
            <person name="Argimon S."/>
            <person name="Zhang W."/>
            <person name="Yang X."/>
            <person name="Jeffery I.B."/>
            <person name="Cooney J.C."/>
            <person name="Kagawa T.F."/>
            <person name="Liu W."/>
            <person name="Song Y."/>
            <person name="Salvetti E."/>
            <person name="Wrobel A."/>
            <person name="Rasinkangas P."/>
            <person name="Parkhill J."/>
            <person name="Rea M.C."/>
            <person name="O'Sullivan O."/>
            <person name="Ritari J."/>
            <person name="Douillard F.P."/>
            <person name="Paul Ross R."/>
            <person name="Yang R."/>
            <person name="Briner A.E."/>
            <person name="Felis G.E."/>
            <person name="de Vos W.M."/>
            <person name="Barrangou R."/>
            <person name="Klaenhammer T.R."/>
            <person name="Caufield P.W."/>
            <person name="Cui Y."/>
            <person name="Zhang H."/>
            <person name="O'Toole P.W."/>
        </authorList>
    </citation>
    <scope>NUCLEOTIDE SEQUENCE [LARGE SCALE GENOMIC DNA]</scope>
    <source>
        <strain evidence="14 15">DSM 20014</strain>
    </source>
</reference>
<evidence type="ECO:0000256" key="11">
    <source>
        <dbReference type="PIRSR" id="PIRSR614732-2"/>
    </source>
</evidence>
<dbReference type="PANTHER" id="PTHR32119:SF2">
    <property type="entry name" value="OROTIDINE 5'-PHOSPHATE DECARBOXYLASE"/>
    <property type="match status" value="1"/>
</dbReference>
<dbReference type="AlphaFoldDB" id="A0A0R2JRT0"/>
<dbReference type="UniPathway" id="UPA00070">
    <property type="reaction ID" value="UER00120"/>
</dbReference>
<evidence type="ECO:0000256" key="6">
    <source>
        <dbReference type="ARBA" id="ARBA00023239"/>
    </source>
</evidence>
<feature type="active site" description="Proton donor" evidence="9">
    <location>
        <position position="61"/>
    </location>
</feature>
<comment type="function">
    <text evidence="1 9">Catalyzes the decarboxylation of orotidine 5'-monophosphate (OMP) to uridine 5'-monophosphate (UMP).</text>
</comment>
<dbReference type="InterPro" id="IPR014732">
    <property type="entry name" value="OMPdecase"/>
</dbReference>
<feature type="active site" description="For OMPdecase activity" evidence="10">
    <location>
        <position position="64"/>
    </location>
</feature>
<feature type="binding site" evidence="9 11">
    <location>
        <position position="9"/>
    </location>
    <ligand>
        <name>substrate</name>
    </ligand>
</feature>
<comment type="subunit">
    <text evidence="3 9">Homodimer.</text>
</comment>
<evidence type="ECO:0000256" key="2">
    <source>
        <dbReference type="ARBA" id="ARBA00004861"/>
    </source>
</evidence>
<gene>
    <name evidence="9" type="primary">pyrF</name>
    <name evidence="14" type="ORF">IV67_GL001376</name>
</gene>
<feature type="binding site" evidence="9 11">
    <location>
        <position position="185"/>
    </location>
    <ligand>
        <name>substrate</name>
    </ligand>
</feature>
<keyword evidence="5 9" id="KW-0665">Pyrimidine biosynthesis</keyword>
<dbReference type="Gene3D" id="3.20.20.70">
    <property type="entry name" value="Aldolase class I"/>
    <property type="match status" value="1"/>
</dbReference>
<feature type="domain" description="Orotidine 5'-phosphate decarboxylase" evidence="13">
    <location>
        <begin position="3"/>
        <end position="230"/>
    </location>
</feature>
<comment type="pathway">
    <text evidence="2 9 12">Pyrimidine metabolism; UMP biosynthesis via de novo pathway; UMP from orotate: step 2/2.</text>
</comment>
<keyword evidence="4 9" id="KW-0210">Decarboxylase</keyword>
<feature type="binding site" evidence="9 11">
    <location>
        <position position="214"/>
    </location>
    <ligand>
        <name>substrate</name>
    </ligand>
</feature>
<dbReference type="GO" id="GO:0006207">
    <property type="term" value="P:'de novo' pyrimidine nucleobase biosynthetic process"/>
    <property type="evidence" value="ECO:0007669"/>
    <property type="project" value="InterPro"/>
</dbReference>
<dbReference type="InterPro" id="IPR013785">
    <property type="entry name" value="Aldolase_TIM"/>
</dbReference>
<feature type="binding site" evidence="9 11">
    <location>
        <position position="123"/>
    </location>
    <ligand>
        <name>substrate</name>
    </ligand>
</feature>
<evidence type="ECO:0000256" key="8">
    <source>
        <dbReference type="ARBA" id="ARBA00061012"/>
    </source>
</evidence>
<dbReference type="GO" id="GO:0044205">
    <property type="term" value="P:'de novo' UMP biosynthetic process"/>
    <property type="evidence" value="ECO:0007669"/>
    <property type="project" value="UniProtKB-UniRule"/>
</dbReference>
<dbReference type="OrthoDB" id="9806203at2"/>
<dbReference type="RefSeq" id="WP_057786268.1">
    <property type="nucleotide sequence ID" value="NZ_JQCD01000011.1"/>
</dbReference>
<dbReference type="CDD" id="cd04725">
    <property type="entry name" value="OMP_decarboxylase_like"/>
    <property type="match status" value="1"/>
</dbReference>
<keyword evidence="15" id="KW-1185">Reference proteome</keyword>
<protein>
    <recommendedName>
        <fullName evidence="9">Orotidine 5'-phosphate decarboxylase</fullName>
        <ecNumber evidence="9">4.1.1.23</ecNumber>
    </recommendedName>
    <alternativeName>
        <fullName evidence="9">OMP decarboxylase</fullName>
        <shortName evidence="9">OMPDCase</shortName>
        <shortName evidence="9">OMPdecase</shortName>
    </alternativeName>
</protein>
<dbReference type="NCBIfam" id="NF001273">
    <property type="entry name" value="PRK00230.1"/>
    <property type="match status" value="1"/>
</dbReference>
<evidence type="ECO:0000256" key="9">
    <source>
        <dbReference type="HAMAP-Rule" id="MF_01200"/>
    </source>
</evidence>
<evidence type="ECO:0000256" key="5">
    <source>
        <dbReference type="ARBA" id="ARBA00022975"/>
    </source>
</evidence>
<evidence type="ECO:0000259" key="13">
    <source>
        <dbReference type="SMART" id="SM00934"/>
    </source>
</evidence>
<evidence type="ECO:0000256" key="1">
    <source>
        <dbReference type="ARBA" id="ARBA00002356"/>
    </source>
</evidence>
<organism evidence="14 15">
    <name type="scientific">Weissella minor</name>
    <dbReference type="NCBI Taxonomy" id="1620"/>
    <lineage>
        <taxon>Bacteria</taxon>
        <taxon>Bacillati</taxon>
        <taxon>Bacillota</taxon>
        <taxon>Bacilli</taxon>
        <taxon>Lactobacillales</taxon>
        <taxon>Lactobacillaceae</taxon>
        <taxon>Weissella</taxon>
    </lineage>
</organism>
<evidence type="ECO:0000256" key="3">
    <source>
        <dbReference type="ARBA" id="ARBA00011738"/>
    </source>
</evidence>
<dbReference type="EMBL" id="JQCD01000011">
    <property type="protein sequence ID" value="KRN77676.1"/>
    <property type="molecule type" value="Genomic_DNA"/>
</dbReference>
<dbReference type="GO" id="GO:0005829">
    <property type="term" value="C:cytosol"/>
    <property type="evidence" value="ECO:0007669"/>
    <property type="project" value="TreeGrafter"/>
</dbReference>
<evidence type="ECO:0000256" key="4">
    <source>
        <dbReference type="ARBA" id="ARBA00022793"/>
    </source>
</evidence>
<sequence>MNEVFIALDFEDKTQAWDFLNQFPTDVRPAVKIGMELFYREGPSFIEAIKAAGFTVFLDLKLYDIPNTVAHAVRNLARLDIDYLTLHTAGGVEMMQGAVAGAKEGAQAVGVQAPKLLGITQLTSFSEASMQATQLVQATMAESVTHLARLADEAGLDGTISSAFESEAIHAATSDGFLSITPGIRLAGDAAGDQSRVVTPGRAKEMQADGIVVGRSITQATDPVAAYQKVMTEFTQGA</sequence>
<dbReference type="Proteomes" id="UP000051673">
    <property type="component" value="Unassembled WGS sequence"/>
</dbReference>
<dbReference type="PANTHER" id="PTHR32119">
    <property type="entry name" value="OROTIDINE 5'-PHOSPHATE DECARBOXYLASE"/>
    <property type="match status" value="1"/>
</dbReference>
<evidence type="ECO:0000256" key="10">
    <source>
        <dbReference type="PIRSR" id="PIRSR614732-1"/>
    </source>
</evidence>
<dbReference type="NCBIfam" id="TIGR01740">
    <property type="entry name" value="pyrF"/>
    <property type="match status" value="1"/>
</dbReference>
<dbReference type="GO" id="GO:0004590">
    <property type="term" value="F:orotidine-5'-phosphate decarboxylase activity"/>
    <property type="evidence" value="ECO:0007669"/>
    <property type="project" value="UniProtKB-UniRule"/>
</dbReference>
<dbReference type="Pfam" id="PF00215">
    <property type="entry name" value="OMPdecase"/>
    <property type="match status" value="1"/>
</dbReference>
<feature type="binding site" evidence="9 11">
    <location>
        <position position="215"/>
    </location>
    <ligand>
        <name>substrate</name>
    </ligand>
</feature>
<keyword evidence="6 9" id="KW-0456">Lyase</keyword>
<dbReference type="EC" id="4.1.1.23" evidence="9"/>
<feature type="binding site" evidence="9">
    <location>
        <begin position="59"/>
        <end position="68"/>
    </location>
    <ligand>
        <name>substrate</name>
    </ligand>
</feature>
<evidence type="ECO:0000256" key="7">
    <source>
        <dbReference type="ARBA" id="ARBA00049157"/>
    </source>
</evidence>
<dbReference type="SMART" id="SM00934">
    <property type="entry name" value="OMPdecase"/>
    <property type="match status" value="1"/>
</dbReference>
<dbReference type="HAMAP" id="MF_01200_B">
    <property type="entry name" value="OMPdecase_type1_B"/>
    <property type="match status" value="1"/>
</dbReference>
<name>A0A0R2JRT0_9LACO</name>
<accession>A0A0R2JRT0</accession>
<comment type="caution">
    <text evidence="14">The sequence shown here is derived from an EMBL/GenBank/DDBJ whole genome shotgun (WGS) entry which is preliminary data.</text>
</comment>
<feature type="binding site" evidence="9 11">
    <location>
        <position position="32"/>
    </location>
    <ligand>
        <name>substrate</name>
    </ligand>
</feature>
<dbReference type="InterPro" id="IPR001754">
    <property type="entry name" value="OMPdeCOase_dom"/>
</dbReference>
<dbReference type="PATRIC" id="fig|1620.3.peg.1392"/>
<dbReference type="SUPFAM" id="SSF51366">
    <property type="entry name" value="Ribulose-phoshate binding barrel"/>
    <property type="match status" value="1"/>
</dbReference>
<feature type="active site" description="For OMPdecase activity" evidence="10">
    <location>
        <position position="61"/>
    </location>
</feature>
<dbReference type="InterPro" id="IPR011060">
    <property type="entry name" value="RibuloseP-bd_barrel"/>
</dbReference>
<feature type="active site" description="For OMPdecase activity" evidence="10">
    <location>
        <position position="59"/>
    </location>
</feature>
<feature type="binding site" evidence="9 11">
    <location>
        <position position="194"/>
    </location>
    <ligand>
        <name>substrate</name>
    </ligand>
</feature>
<dbReference type="PROSITE" id="PS00156">
    <property type="entry name" value="OMPDECASE"/>
    <property type="match status" value="1"/>
</dbReference>
<dbReference type="STRING" id="1620.IV67_GL001376"/>
<comment type="catalytic activity">
    <reaction evidence="7 9 12">
        <text>orotidine 5'-phosphate + H(+) = UMP + CO2</text>
        <dbReference type="Rhea" id="RHEA:11596"/>
        <dbReference type="ChEBI" id="CHEBI:15378"/>
        <dbReference type="ChEBI" id="CHEBI:16526"/>
        <dbReference type="ChEBI" id="CHEBI:57538"/>
        <dbReference type="ChEBI" id="CHEBI:57865"/>
        <dbReference type="EC" id="4.1.1.23"/>
    </reaction>
</comment>
<evidence type="ECO:0000256" key="12">
    <source>
        <dbReference type="RuleBase" id="RU000512"/>
    </source>
</evidence>
<dbReference type="InterPro" id="IPR047596">
    <property type="entry name" value="OMPdecase_bac"/>
</dbReference>
<dbReference type="InterPro" id="IPR018089">
    <property type="entry name" value="OMPdecase_AS"/>
</dbReference>
<proteinExistence type="inferred from homology"/>
<comment type="similarity">
    <text evidence="8 9">Belongs to the OMP decarboxylase family. Type 1 subfamily.</text>
</comment>
<evidence type="ECO:0000313" key="15">
    <source>
        <dbReference type="Proteomes" id="UP000051673"/>
    </source>
</evidence>
<evidence type="ECO:0000313" key="14">
    <source>
        <dbReference type="EMBL" id="KRN77676.1"/>
    </source>
</evidence>